<dbReference type="PANTHER" id="PTHR35739:SF1">
    <property type="entry name" value="OS01G0861700 PROTEIN"/>
    <property type="match status" value="1"/>
</dbReference>
<dbReference type="Proteomes" id="UP001454036">
    <property type="component" value="Unassembled WGS sequence"/>
</dbReference>
<comment type="caution">
    <text evidence="1">The sequence shown here is derived from an EMBL/GenBank/DDBJ whole genome shotgun (WGS) entry which is preliminary data.</text>
</comment>
<protein>
    <submittedName>
        <fullName evidence="1">Uncharacterized protein</fullName>
    </submittedName>
</protein>
<reference evidence="1 2" key="1">
    <citation type="submission" date="2024-01" db="EMBL/GenBank/DDBJ databases">
        <title>The complete chloroplast genome sequence of Lithospermum erythrorhizon: insights into the phylogenetic relationship among Boraginaceae species and the maternal lineages of purple gromwells.</title>
        <authorList>
            <person name="Okada T."/>
            <person name="Watanabe K."/>
        </authorList>
    </citation>
    <scope>NUCLEOTIDE SEQUENCE [LARGE SCALE GENOMIC DNA]</scope>
</reference>
<evidence type="ECO:0000313" key="1">
    <source>
        <dbReference type="EMBL" id="GAA0138780.1"/>
    </source>
</evidence>
<keyword evidence="2" id="KW-1185">Reference proteome</keyword>
<gene>
    <name evidence="1" type="ORF">LIER_34977</name>
</gene>
<sequence>MCCKAGLCEVVNEEHARHLPTMNGIKEDIESVRVFDSGTAIFQESLSSLAERFKKLQFKHVLALPEHCKEHFGKEEKEELIYINFVSSLEGLVPHDATHYLELITQSNDKTRVSSMILMLVESDSRSSYIMLLKFS</sequence>
<dbReference type="PANTHER" id="PTHR35739">
    <property type="entry name" value="OS01G0861700 PROTEIN"/>
    <property type="match status" value="1"/>
</dbReference>
<name>A0AAV3NHI0_LITER</name>
<dbReference type="AlphaFoldDB" id="A0AAV3NHI0"/>
<evidence type="ECO:0000313" key="2">
    <source>
        <dbReference type="Proteomes" id="UP001454036"/>
    </source>
</evidence>
<accession>A0AAV3NHI0</accession>
<dbReference type="EMBL" id="BAABME010014998">
    <property type="protein sequence ID" value="GAA0138780.1"/>
    <property type="molecule type" value="Genomic_DNA"/>
</dbReference>
<proteinExistence type="predicted"/>
<organism evidence="1 2">
    <name type="scientific">Lithospermum erythrorhizon</name>
    <name type="common">Purple gromwell</name>
    <name type="synonym">Lithospermum officinale var. erythrorhizon</name>
    <dbReference type="NCBI Taxonomy" id="34254"/>
    <lineage>
        <taxon>Eukaryota</taxon>
        <taxon>Viridiplantae</taxon>
        <taxon>Streptophyta</taxon>
        <taxon>Embryophyta</taxon>
        <taxon>Tracheophyta</taxon>
        <taxon>Spermatophyta</taxon>
        <taxon>Magnoliopsida</taxon>
        <taxon>eudicotyledons</taxon>
        <taxon>Gunneridae</taxon>
        <taxon>Pentapetalae</taxon>
        <taxon>asterids</taxon>
        <taxon>lamiids</taxon>
        <taxon>Boraginales</taxon>
        <taxon>Boraginaceae</taxon>
        <taxon>Boraginoideae</taxon>
        <taxon>Lithospermeae</taxon>
        <taxon>Lithospermum</taxon>
    </lineage>
</organism>